<dbReference type="InterPro" id="IPR051201">
    <property type="entry name" value="Chloro_Bact_Ser_Proteases"/>
</dbReference>
<keyword evidence="2" id="KW-0378">Hydrolase</keyword>
<dbReference type="EMBL" id="JBHZOL010000021">
    <property type="protein sequence ID" value="MFE4105346.1"/>
    <property type="molecule type" value="Genomic_DNA"/>
</dbReference>
<evidence type="ECO:0000256" key="1">
    <source>
        <dbReference type="ARBA" id="ARBA00022670"/>
    </source>
</evidence>
<evidence type="ECO:0000313" key="4">
    <source>
        <dbReference type="Proteomes" id="UP001600165"/>
    </source>
</evidence>
<dbReference type="SUPFAM" id="SSF50494">
    <property type="entry name" value="Trypsin-like serine proteases"/>
    <property type="match status" value="1"/>
</dbReference>
<accession>A0ABW6IB29</accession>
<dbReference type="Gene3D" id="2.60.120.380">
    <property type="match status" value="2"/>
</dbReference>
<organism evidence="3 4">
    <name type="scientific">Almyronema epifaneia S1</name>
    <dbReference type="NCBI Taxonomy" id="2991925"/>
    <lineage>
        <taxon>Bacteria</taxon>
        <taxon>Bacillati</taxon>
        <taxon>Cyanobacteriota</taxon>
        <taxon>Cyanophyceae</taxon>
        <taxon>Nodosilineales</taxon>
        <taxon>Nodosilineaceae</taxon>
        <taxon>Almyronema</taxon>
        <taxon>Almyronema epifaneia</taxon>
    </lineage>
</organism>
<dbReference type="PANTHER" id="PTHR43343">
    <property type="entry name" value="PEPTIDASE S12"/>
    <property type="match status" value="1"/>
</dbReference>
<dbReference type="RefSeq" id="WP_377961713.1">
    <property type="nucleotide sequence ID" value="NZ_JBHZOL010000021.1"/>
</dbReference>
<keyword evidence="1" id="KW-0645">Protease</keyword>
<dbReference type="InterPro" id="IPR001940">
    <property type="entry name" value="Peptidase_S1C"/>
</dbReference>
<evidence type="ECO:0000256" key="2">
    <source>
        <dbReference type="ARBA" id="ARBA00022801"/>
    </source>
</evidence>
<dbReference type="PRINTS" id="PR00834">
    <property type="entry name" value="PROTEASES2C"/>
</dbReference>
<proteinExistence type="predicted"/>
<sequence length="481" mass="50175">MSRSIFASIASPALILSTALGLNLATAIAPSNLLKPFAGVAPLAAWAQADDEQTSIQVYRQASPAVVAIDAGEGSGSGSLISPDGLILTNAHVVRNARTVTVRLEDGRQFQGDVVGYGDSGLDVAAIQLRSNGATFPTIALAAPGSVQVGQRAFVIGNPFGLQGTFTVGIVSRLDAERGLIQTDAAINPGNSGGPLLNSRGELIGVNTSIFTTGANGGNIGIGFAIDIQQIRPFLAAVEQGTAAQAATGSMRLGQEQPPATIAVNGPVVTGQLDASSHVLPVDNSYFNVYTFEGRAGQPITIEMRSSEIDSFLILVAPDGSTVGQDDDSGGNLDARLSTILPANGAYLILANSYAPAEAGRYQLRVLSENRVREGGGDFILQTQGTLGAGDPVLSDRTYYDEHVFQGQAGQSVTIDLQSSDFNPYLMLVGPDGEVVAENNDISDRDFNARIAITLPVSGPYRVIANTYRPNQQGQYQLTVR</sequence>
<dbReference type="Proteomes" id="UP001600165">
    <property type="component" value="Unassembled WGS sequence"/>
</dbReference>
<keyword evidence="4" id="KW-1185">Reference proteome</keyword>
<dbReference type="Pfam" id="PF13365">
    <property type="entry name" value="Trypsin_2"/>
    <property type="match status" value="1"/>
</dbReference>
<comment type="caution">
    <text evidence="3">The sequence shown here is derived from an EMBL/GenBank/DDBJ whole genome shotgun (WGS) entry which is preliminary data.</text>
</comment>
<dbReference type="InterPro" id="IPR009003">
    <property type="entry name" value="Peptidase_S1_PA"/>
</dbReference>
<reference evidence="3 4" key="1">
    <citation type="submission" date="2024-10" db="EMBL/GenBank/DDBJ databases">
        <authorList>
            <person name="Ratan Roy A."/>
            <person name="Morales Sandoval P.H."/>
            <person name="De Los Santos Villalobos S."/>
            <person name="Chakraborty S."/>
            <person name="Mukherjee J."/>
        </authorList>
    </citation>
    <scope>NUCLEOTIDE SEQUENCE [LARGE SCALE GENOMIC DNA]</scope>
    <source>
        <strain evidence="3 4">S1</strain>
    </source>
</reference>
<dbReference type="PANTHER" id="PTHR43343:SF3">
    <property type="entry name" value="PROTEASE DO-LIKE 8, CHLOROPLASTIC"/>
    <property type="match status" value="1"/>
</dbReference>
<gene>
    <name evidence="3" type="ORF">ACFVKH_03585</name>
</gene>
<evidence type="ECO:0000313" key="3">
    <source>
        <dbReference type="EMBL" id="MFE4105346.1"/>
    </source>
</evidence>
<protein>
    <submittedName>
        <fullName evidence="3">Trypsin-like peptidase domain-containing protein</fullName>
    </submittedName>
</protein>
<name>A0ABW6IB29_9CYAN</name>
<dbReference type="Gene3D" id="2.40.10.120">
    <property type="match status" value="1"/>
</dbReference>